<evidence type="ECO:0000313" key="2">
    <source>
        <dbReference type="Proteomes" id="UP000177798"/>
    </source>
</evidence>
<protein>
    <submittedName>
        <fullName evidence="1">Uncharacterized protein</fullName>
    </submittedName>
</protein>
<name>A0A1D9PY90_SCLS1</name>
<dbReference type="KEGG" id="ssl:SS1G_00753"/>
<gene>
    <name evidence="1" type="ORF">sscle_03g024650</name>
</gene>
<dbReference type="EMBL" id="CP017816">
    <property type="protein sequence ID" value="APA07695.1"/>
    <property type="molecule type" value="Genomic_DNA"/>
</dbReference>
<organism evidence="1 2">
    <name type="scientific">Sclerotinia sclerotiorum (strain ATCC 18683 / 1980 / Ss-1)</name>
    <name type="common">White mold</name>
    <name type="synonym">Whetzelinia sclerotiorum</name>
    <dbReference type="NCBI Taxonomy" id="665079"/>
    <lineage>
        <taxon>Eukaryota</taxon>
        <taxon>Fungi</taxon>
        <taxon>Dikarya</taxon>
        <taxon>Ascomycota</taxon>
        <taxon>Pezizomycotina</taxon>
        <taxon>Leotiomycetes</taxon>
        <taxon>Helotiales</taxon>
        <taxon>Sclerotiniaceae</taxon>
        <taxon>Sclerotinia</taxon>
    </lineage>
</organism>
<proteinExistence type="predicted"/>
<dbReference type="AlphaFoldDB" id="A0A1D9PY90"/>
<evidence type="ECO:0000313" key="1">
    <source>
        <dbReference type="EMBL" id="APA07695.1"/>
    </source>
</evidence>
<dbReference type="OrthoDB" id="3512377at2759"/>
<dbReference type="Proteomes" id="UP000177798">
    <property type="component" value="Chromosome 3"/>
</dbReference>
<reference evidence="2" key="1">
    <citation type="journal article" date="2017" name="Genome Biol. Evol.">
        <title>The complete genome sequence of the phytopathogenic fungus Sclerotinia sclerotiorum reveals insights into the genome architecture of broad host range pathogens.</title>
        <authorList>
            <person name="Derbyshire M."/>
            <person name="Denton-Giles M."/>
            <person name="Hegedus D."/>
            <person name="Seifbarghy S."/>
            <person name="Rollins J."/>
            <person name="van Kan J."/>
            <person name="Seidl M.F."/>
            <person name="Faino L."/>
            <person name="Mbengue M."/>
            <person name="Navaud O."/>
            <person name="Raffaele S."/>
            <person name="Hammond-Kosack K."/>
            <person name="Heard S."/>
            <person name="Oliver R."/>
        </authorList>
    </citation>
    <scope>NUCLEOTIDE SEQUENCE [LARGE SCALE GENOMIC DNA]</scope>
    <source>
        <strain evidence="2">ATCC 18683 / 1980 / Ss-1</strain>
    </source>
</reference>
<dbReference type="VEuPathDB" id="FungiDB:sscle_03g024650"/>
<dbReference type="OMA" id="FDSMDCE"/>
<dbReference type="RefSeq" id="XP_001598664.1">
    <property type="nucleotide sequence ID" value="XM_001598614.1"/>
</dbReference>
<accession>A0A1D9PY90</accession>
<sequence length="139" mass="15710">MPQTTEIKLKILIAGLSQFSNNENDFLPTPDYNRLAKDLGLPNYASAKGVWGRLRHELKRAGRGDLKIRNVPARPRSPVRRRQTGEPIVVEDDRETSLTKRVVRRAPRRGIDKAEKEIVGAESDGEVIKSEFDSMDCEV</sequence>